<evidence type="ECO:0000256" key="4">
    <source>
        <dbReference type="ARBA" id="ARBA00011738"/>
    </source>
</evidence>
<dbReference type="Proteomes" id="UP000094043">
    <property type="component" value="Chromosome 8"/>
</dbReference>
<evidence type="ECO:0000256" key="6">
    <source>
        <dbReference type="ARBA" id="ARBA00023002"/>
    </source>
</evidence>
<dbReference type="InterPro" id="IPR006113">
    <property type="entry name" value="6PGDH_Gnd/GntZ"/>
</dbReference>
<dbReference type="FunFam" id="1.20.5.320:FF:000002">
    <property type="entry name" value="6-phosphogluconate dehydrogenase, decarboxylating"/>
    <property type="match status" value="1"/>
</dbReference>
<dbReference type="RefSeq" id="XP_066071718.1">
    <property type="nucleotide sequence ID" value="XM_066215621.1"/>
</dbReference>
<comment type="pathway">
    <text evidence="2 10">Carbohydrate degradation; pentose phosphate pathway; D-ribulose 5-phosphate from D-glucose 6-phosphate (oxidative stage): step 3/3.</text>
</comment>
<gene>
    <name evidence="13" type="ORF">L203_106265</name>
</gene>
<evidence type="ECO:0000256" key="9">
    <source>
        <dbReference type="ARBA" id="ARBA00048640"/>
    </source>
</evidence>
<accession>A0AAJ8M4A6</accession>
<dbReference type="Pfam" id="PF03446">
    <property type="entry name" value="NAD_binding_2"/>
    <property type="match status" value="1"/>
</dbReference>
<comment type="similarity">
    <text evidence="3 10">Belongs to the 6-phosphogluconate dehydrogenase family.</text>
</comment>
<evidence type="ECO:0000256" key="8">
    <source>
        <dbReference type="ARBA" id="ARBA00023126"/>
    </source>
</evidence>
<dbReference type="Gene3D" id="1.10.1040.10">
    <property type="entry name" value="N-(1-d-carboxylethyl)-l-norvaline Dehydrogenase, domain 2"/>
    <property type="match status" value="1"/>
</dbReference>
<dbReference type="Gene3D" id="1.20.5.320">
    <property type="entry name" value="6-Phosphogluconate Dehydrogenase, domain 3"/>
    <property type="match status" value="1"/>
</dbReference>
<dbReference type="GeneID" id="91090473"/>
<comment type="catalytic activity">
    <reaction evidence="9 10">
        <text>6-phospho-D-gluconate + NADP(+) = D-ribulose 5-phosphate + CO2 + NADPH</text>
        <dbReference type="Rhea" id="RHEA:10116"/>
        <dbReference type="ChEBI" id="CHEBI:16526"/>
        <dbReference type="ChEBI" id="CHEBI:57783"/>
        <dbReference type="ChEBI" id="CHEBI:58121"/>
        <dbReference type="ChEBI" id="CHEBI:58349"/>
        <dbReference type="ChEBI" id="CHEBI:58759"/>
        <dbReference type="EC" id="1.1.1.44"/>
    </reaction>
</comment>
<dbReference type="PRINTS" id="PR00076">
    <property type="entry name" value="6PGDHDRGNASE"/>
</dbReference>
<evidence type="ECO:0000256" key="2">
    <source>
        <dbReference type="ARBA" id="ARBA00004874"/>
    </source>
</evidence>
<dbReference type="SMART" id="SM01350">
    <property type="entry name" value="6PGD"/>
    <property type="match status" value="1"/>
</dbReference>
<dbReference type="InterPro" id="IPR013328">
    <property type="entry name" value="6PGD_dom2"/>
</dbReference>
<dbReference type="GO" id="GO:0009051">
    <property type="term" value="P:pentose-phosphate shunt, oxidative branch"/>
    <property type="evidence" value="ECO:0007669"/>
    <property type="project" value="UniProtKB-ARBA"/>
</dbReference>
<dbReference type="InterPro" id="IPR008927">
    <property type="entry name" value="6-PGluconate_DH-like_C_sf"/>
</dbReference>
<evidence type="ECO:0000313" key="13">
    <source>
        <dbReference type="EMBL" id="WVN91018.1"/>
    </source>
</evidence>
<dbReference type="AlphaFoldDB" id="A0AAJ8M4A6"/>
<evidence type="ECO:0000313" key="14">
    <source>
        <dbReference type="Proteomes" id="UP000094043"/>
    </source>
</evidence>
<dbReference type="GO" id="GO:0050661">
    <property type="term" value="F:NADP binding"/>
    <property type="evidence" value="ECO:0007669"/>
    <property type="project" value="InterPro"/>
</dbReference>
<dbReference type="InterPro" id="IPR006183">
    <property type="entry name" value="Pgluconate_DH"/>
</dbReference>
<dbReference type="KEGG" id="cdep:91090473"/>
<dbReference type="GO" id="GO:0019521">
    <property type="term" value="P:D-gluconate metabolic process"/>
    <property type="evidence" value="ECO:0007669"/>
    <property type="project" value="UniProtKB-KW"/>
</dbReference>
<organism evidence="13 14">
    <name type="scientific">Cryptococcus depauperatus CBS 7841</name>
    <dbReference type="NCBI Taxonomy" id="1295531"/>
    <lineage>
        <taxon>Eukaryota</taxon>
        <taxon>Fungi</taxon>
        <taxon>Dikarya</taxon>
        <taxon>Basidiomycota</taxon>
        <taxon>Agaricomycotina</taxon>
        <taxon>Tremellomycetes</taxon>
        <taxon>Tremellales</taxon>
        <taxon>Cryptococcaceae</taxon>
        <taxon>Cryptococcus</taxon>
    </lineage>
</organism>
<dbReference type="EMBL" id="CP143791">
    <property type="protein sequence ID" value="WVN91018.1"/>
    <property type="molecule type" value="Genomic_DNA"/>
</dbReference>
<evidence type="ECO:0000256" key="11">
    <source>
        <dbReference type="SAM" id="MobiDB-lite"/>
    </source>
</evidence>
<dbReference type="InterPro" id="IPR006184">
    <property type="entry name" value="6PGdom_BS"/>
</dbReference>
<dbReference type="NCBIfam" id="TIGR00873">
    <property type="entry name" value="gnd"/>
    <property type="match status" value="1"/>
</dbReference>
<dbReference type="Pfam" id="PF00393">
    <property type="entry name" value="6PGD"/>
    <property type="match status" value="1"/>
</dbReference>
<protein>
    <recommendedName>
        <fullName evidence="10">6-phosphogluconate dehydrogenase, decarboxylating</fullName>
        <ecNumber evidence="10">1.1.1.44</ecNumber>
    </recommendedName>
</protein>
<dbReference type="InterPro" id="IPR006114">
    <property type="entry name" value="6PGDH_C"/>
</dbReference>
<comment type="subunit">
    <text evidence="4">Homodimer.</text>
</comment>
<keyword evidence="14" id="KW-1185">Reference proteome</keyword>
<evidence type="ECO:0000256" key="3">
    <source>
        <dbReference type="ARBA" id="ARBA00008419"/>
    </source>
</evidence>
<dbReference type="EC" id="1.1.1.44" evidence="10"/>
<dbReference type="PROSITE" id="PS00461">
    <property type="entry name" value="6PGD"/>
    <property type="match status" value="1"/>
</dbReference>
<dbReference type="FunFam" id="3.40.50.720:FF:000007">
    <property type="entry name" value="6-phosphogluconate dehydrogenase, decarboxylating"/>
    <property type="match status" value="1"/>
</dbReference>
<evidence type="ECO:0000256" key="1">
    <source>
        <dbReference type="ARBA" id="ARBA00002526"/>
    </source>
</evidence>
<evidence type="ECO:0000256" key="10">
    <source>
        <dbReference type="RuleBase" id="RU000485"/>
    </source>
</evidence>
<dbReference type="InterPro" id="IPR006115">
    <property type="entry name" value="6PGDH_NADP-bd"/>
</dbReference>
<feature type="domain" description="6-phosphogluconate dehydrogenase C-terminal" evidence="12">
    <location>
        <begin position="181"/>
        <end position="478"/>
    </location>
</feature>
<dbReference type="SUPFAM" id="SSF48179">
    <property type="entry name" value="6-phosphogluconate dehydrogenase C-terminal domain-like"/>
    <property type="match status" value="1"/>
</dbReference>
<comment type="function">
    <text evidence="1">Catalyzes the oxidative decarboxylation of 6-phosphogluconate to ribulose 5-phosphate and CO(2), with concomitant reduction of NADP to NADPH.</text>
</comment>
<dbReference type="FunFam" id="1.10.1040.10:FF:000002">
    <property type="entry name" value="6-phosphogluconate dehydrogenase, decarboxylating"/>
    <property type="match status" value="1"/>
</dbReference>
<name>A0AAJ8M4A6_9TREE</name>
<evidence type="ECO:0000256" key="5">
    <source>
        <dbReference type="ARBA" id="ARBA00022857"/>
    </source>
</evidence>
<reference evidence="13" key="3">
    <citation type="submission" date="2024-01" db="EMBL/GenBank/DDBJ databases">
        <authorList>
            <person name="Coelho M.A."/>
            <person name="David-Palma M."/>
            <person name="Shea T."/>
            <person name="Sun S."/>
            <person name="Cuomo C.A."/>
            <person name="Heitman J."/>
        </authorList>
    </citation>
    <scope>NUCLEOTIDE SEQUENCE</scope>
    <source>
        <strain evidence="13">CBS 7841</strain>
    </source>
</reference>
<proteinExistence type="inferred from homology"/>
<reference evidence="13" key="2">
    <citation type="journal article" date="2022" name="Elife">
        <title>Obligate sexual reproduction of a homothallic fungus closely related to the Cryptococcus pathogenic species complex.</title>
        <authorList>
            <person name="Passer A.R."/>
            <person name="Clancey S.A."/>
            <person name="Shea T."/>
            <person name="David-Palma M."/>
            <person name="Averette A.F."/>
            <person name="Boekhout T."/>
            <person name="Porcel B.M."/>
            <person name="Nowrousian M."/>
            <person name="Cuomo C.A."/>
            <person name="Sun S."/>
            <person name="Heitman J."/>
            <person name="Coelho M.A."/>
        </authorList>
    </citation>
    <scope>NUCLEOTIDE SEQUENCE</scope>
    <source>
        <strain evidence="13">CBS 7841</strain>
    </source>
</reference>
<sequence length="863" mass="94753">MSSDLADVGLIGLAVMGQNLILNMNDKGFKVCAYNRTVSKVDHFLENEAKGTNIIGAHSVQEFCSKLKRPRRIILLVKAGKAVDDFIAQLEPYLEKGDIIVDGGNSHYPDSIRRTHELEAKGLLFVGSGVSGGEEGARNGPSLMPGGSDAAWPHIKEIFQKTAAQAQGEPCCDWVGETGSGHYVKMVHNGIEYGDMQLIAEAYDILKRGLELHEDEIADIFEKWNGGVLDSFLIQITRDILRFKDTDGVPMVRKILDKAGQKGTGKWTAVDALDNGIPVTLIGEAVFARCLSAIKDERVRASKVIAGPVKEALKGNKQQFIDDLEQALYASKIISYAQGFMLMREAAKVNDWHLNNAGIAAMWRGGCIIKSVFLSDITAAYRQNPELENLLTAPFFTKALEKAQPGWRRVVAQSTLWGIPIPAHTTALSFFDGYRTETLPANLIQAQRDYFGAHTFRVVPGYGNDHLKENEDVHVKWTATSGNVSSSTYNAKSSVAVWNAPCFPLPMFVPSHVSRSTMNRKADKVGNKGRTGQWNKIAAYAATKPVYRPTISARYLKSSCIMAETYPLVIDNLKDGLKRRVTVSYLEGEKTRETPRCLSLTPSSKLLPRRWFASTPPYQTLPDARPASSSELARIVSSPAMRQERYTKLGNVELSKASSAPVSPTSFVAEPAQYISRESLPVAVDVLAPAEKDENVVVKAPCQKVWLCSHPKTPTLPPSAIVEKPHRPMSRSASARKNAPMVIRATSTGRLATEFDQEGRVVCLSNHSHRVLPPAVGSMNGPIRHTHVLRRSQTDILGLSCSVMQETASVSPQRDSLSRSSSRQSRLSAVDVLGASITKPVKMVRRLSASWRRRNVAMDEVVA</sequence>
<dbReference type="Gene3D" id="3.40.50.720">
    <property type="entry name" value="NAD(P)-binding Rossmann-like Domain"/>
    <property type="match status" value="1"/>
</dbReference>
<evidence type="ECO:0000259" key="12">
    <source>
        <dbReference type="SMART" id="SM01350"/>
    </source>
</evidence>
<dbReference type="InterPro" id="IPR036291">
    <property type="entry name" value="NAD(P)-bd_dom_sf"/>
</dbReference>
<feature type="region of interest" description="Disordered" evidence="11">
    <location>
        <begin position="718"/>
        <end position="737"/>
    </location>
</feature>
<dbReference type="GO" id="GO:0004616">
    <property type="term" value="F:phosphogluconate dehydrogenase (decarboxylating) activity"/>
    <property type="evidence" value="ECO:0007669"/>
    <property type="project" value="UniProtKB-EC"/>
</dbReference>
<evidence type="ECO:0000256" key="7">
    <source>
        <dbReference type="ARBA" id="ARBA00023064"/>
    </source>
</evidence>
<dbReference type="NCBIfam" id="NF006765">
    <property type="entry name" value="PRK09287.1"/>
    <property type="match status" value="1"/>
</dbReference>
<reference evidence="13" key="1">
    <citation type="submission" date="2016-06" db="EMBL/GenBank/DDBJ databases">
        <authorList>
            <person name="Cuomo C."/>
            <person name="Litvintseva A."/>
            <person name="Heitman J."/>
            <person name="Chen Y."/>
            <person name="Sun S."/>
            <person name="Springer D."/>
            <person name="Dromer F."/>
            <person name="Young S."/>
            <person name="Zeng Q."/>
            <person name="Chapman S."/>
            <person name="Gujja S."/>
            <person name="Saif S."/>
            <person name="Birren B."/>
        </authorList>
    </citation>
    <scope>NUCLEOTIDE SEQUENCE</scope>
    <source>
        <strain evidence="13">CBS 7841</strain>
    </source>
</reference>
<dbReference type="SUPFAM" id="SSF51735">
    <property type="entry name" value="NAD(P)-binding Rossmann-fold domains"/>
    <property type="match status" value="1"/>
</dbReference>
<keyword evidence="6 10" id="KW-0560">Oxidoreductase</keyword>
<keyword evidence="8 10" id="KW-0570">Pentose shunt</keyword>
<keyword evidence="7 10" id="KW-0311">Gluconate utilization</keyword>
<dbReference type="PANTHER" id="PTHR11811">
    <property type="entry name" value="6-PHOSPHOGLUCONATE DEHYDROGENASE"/>
    <property type="match status" value="1"/>
</dbReference>
<keyword evidence="5 10" id="KW-0521">NADP</keyword>